<evidence type="ECO:0000313" key="3">
    <source>
        <dbReference type="EMBL" id="CAB3371019.1"/>
    </source>
</evidence>
<name>A0A8S1CH39_9INSE</name>
<evidence type="ECO:0000256" key="1">
    <source>
        <dbReference type="ARBA" id="ARBA00010718"/>
    </source>
</evidence>
<protein>
    <recommendedName>
        <fullName evidence="2">Alpha-carbonic anhydrase domain-containing protein</fullName>
    </recommendedName>
</protein>
<gene>
    <name evidence="3" type="ORF">CLODIP_2_CD08363</name>
</gene>
<dbReference type="GO" id="GO:0006730">
    <property type="term" value="P:one-carbon metabolic process"/>
    <property type="evidence" value="ECO:0007669"/>
    <property type="project" value="TreeGrafter"/>
</dbReference>
<dbReference type="OrthoDB" id="5978072at2759"/>
<proteinExistence type="inferred from homology"/>
<dbReference type="PANTHER" id="PTHR18952">
    <property type="entry name" value="CARBONIC ANHYDRASE"/>
    <property type="match status" value="1"/>
</dbReference>
<evidence type="ECO:0000313" key="4">
    <source>
        <dbReference type="Proteomes" id="UP000494165"/>
    </source>
</evidence>
<reference evidence="3 4" key="1">
    <citation type="submission" date="2020-04" db="EMBL/GenBank/DDBJ databases">
        <authorList>
            <person name="Alioto T."/>
            <person name="Alioto T."/>
            <person name="Gomez Garrido J."/>
        </authorList>
    </citation>
    <scope>NUCLEOTIDE SEQUENCE [LARGE SCALE GENOMIC DNA]</scope>
</reference>
<dbReference type="Proteomes" id="UP000494165">
    <property type="component" value="Unassembled WGS sequence"/>
</dbReference>
<feature type="domain" description="Alpha-carbonic anhydrase" evidence="2">
    <location>
        <begin position="1"/>
        <end position="131"/>
    </location>
</feature>
<evidence type="ECO:0000259" key="2">
    <source>
        <dbReference type="PROSITE" id="PS51144"/>
    </source>
</evidence>
<dbReference type="GO" id="GO:0008270">
    <property type="term" value="F:zinc ion binding"/>
    <property type="evidence" value="ECO:0007669"/>
    <property type="project" value="InterPro"/>
</dbReference>
<dbReference type="InterPro" id="IPR023561">
    <property type="entry name" value="Carbonic_anhydrase_a-class"/>
</dbReference>
<organism evidence="3 4">
    <name type="scientific">Cloeon dipterum</name>
    <dbReference type="NCBI Taxonomy" id="197152"/>
    <lineage>
        <taxon>Eukaryota</taxon>
        <taxon>Metazoa</taxon>
        <taxon>Ecdysozoa</taxon>
        <taxon>Arthropoda</taxon>
        <taxon>Hexapoda</taxon>
        <taxon>Insecta</taxon>
        <taxon>Pterygota</taxon>
        <taxon>Palaeoptera</taxon>
        <taxon>Ephemeroptera</taxon>
        <taxon>Pisciforma</taxon>
        <taxon>Baetidae</taxon>
        <taxon>Cloeon</taxon>
    </lineage>
</organism>
<comment type="similarity">
    <text evidence="1">Belongs to the alpha-carbonic anhydrase family.</text>
</comment>
<dbReference type="AlphaFoldDB" id="A0A8S1CH39"/>
<dbReference type="EMBL" id="CADEPI010000057">
    <property type="protein sequence ID" value="CAB3371019.1"/>
    <property type="molecule type" value="Genomic_DNA"/>
</dbReference>
<comment type="caution">
    <text evidence="3">The sequence shown here is derived from an EMBL/GenBank/DDBJ whole genome shotgun (WGS) entry which is preliminary data.</text>
</comment>
<dbReference type="Gene3D" id="3.10.200.10">
    <property type="entry name" value="Alpha carbonic anhydrase"/>
    <property type="match status" value="1"/>
</dbReference>
<dbReference type="InterPro" id="IPR036398">
    <property type="entry name" value="CA_dom_sf"/>
</dbReference>
<keyword evidence="4" id="KW-1185">Reference proteome</keyword>
<dbReference type="GO" id="GO:0004089">
    <property type="term" value="F:carbonate dehydratase activity"/>
    <property type="evidence" value="ECO:0007669"/>
    <property type="project" value="InterPro"/>
</dbReference>
<sequence length="154" mass="17590">MTEAQHRAQGVVGVSIMVQIGDTPNPELRVITSSFSKLTYRGSFTPIKHLQLRSLLPDTEHYMTYEGSTTHPGCWETAVWVILNKPIYITKQELYALRKLMQGPEESPKAPLGNNVRPLQPLYHRTVRTNIDFTNKQGKNCPSMYKDMHYKGKT</sequence>
<dbReference type="InterPro" id="IPR001148">
    <property type="entry name" value="CA_dom"/>
</dbReference>
<dbReference type="PANTHER" id="PTHR18952:SF228">
    <property type="entry name" value="CARBONIC ANHYDRASE-RELATED PROTEIN A, ISOFORM B"/>
    <property type="match status" value="1"/>
</dbReference>
<dbReference type="SUPFAM" id="SSF51069">
    <property type="entry name" value="Carbonic anhydrase"/>
    <property type="match status" value="1"/>
</dbReference>
<dbReference type="Pfam" id="PF00194">
    <property type="entry name" value="Carb_anhydrase"/>
    <property type="match status" value="1"/>
</dbReference>
<accession>A0A8S1CH39</accession>
<dbReference type="PROSITE" id="PS51144">
    <property type="entry name" value="ALPHA_CA_2"/>
    <property type="match status" value="1"/>
</dbReference>
<dbReference type="SMART" id="SM01057">
    <property type="entry name" value="Carb_anhydrase"/>
    <property type="match status" value="1"/>
</dbReference>